<dbReference type="GO" id="GO:0005874">
    <property type="term" value="C:microtubule"/>
    <property type="evidence" value="ECO:0007669"/>
    <property type="project" value="UniProtKB-KW"/>
</dbReference>
<evidence type="ECO:0000256" key="7">
    <source>
        <dbReference type="ARBA" id="ARBA00022618"/>
    </source>
</evidence>
<evidence type="ECO:0000256" key="2">
    <source>
        <dbReference type="ARBA" id="ARBA00004186"/>
    </source>
</evidence>
<keyword evidence="11" id="KW-0995">Kinetochore</keyword>
<keyword evidence="10" id="KW-0159">Chromosome partition</keyword>
<dbReference type="GO" id="GO:0008608">
    <property type="term" value="P:attachment of spindle microtubules to kinetochore"/>
    <property type="evidence" value="ECO:0007669"/>
    <property type="project" value="InterPro"/>
</dbReference>
<evidence type="ECO:0000256" key="17">
    <source>
        <dbReference type="ARBA" id="ARBA00044305"/>
    </source>
</evidence>
<accession>A0A1B7SK78</accession>
<proteinExistence type="inferred from homology"/>
<keyword evidence="5" id="KW-0158">Chromosome</keyword>
<evidence type="ECO:0000256" key="10">
    <source>
        <dbReference type="ARBA" id="ARBA00022829"/>
    </source>
</evidence>
<comment type="similarity">
    <text evidence="4">Belongs to the DASH complex DAD3 family.</text>
</comment>
<evidence type="ECO:0000313" key="18">
    <source>
        <dbReference type="EMBL" id="KAH3659402.1"/>
    </source>
</evidence>
<reference evidence="18" key="1">
    <citation type="journal article" date="2021" name="Open Biol.">
        <title>Shared evolutionary footprints suggest mitochondrial oxidative damage underlies multiple complex I losses in fungi.</title>
        <authorList>
            <person name="Schikora-Tamarit M.A."/>
            <person name="Marcet-Houben M."/>
            <person name="Nosek J."/>
            <person name="Gabaldon T."/>
        </authorList>
    </citation>
    <scope>NUCLEOTIDE SEQUENCE</scope>
    <source>
        <strain evidence="18">NCAIM Y.01608</strain>
    </source>
</reference>
<evidence type="ECO:0000256" key="9">
    <source>
        <dbReference type="ARBA" id="ARBA00022776"/>
    </source>
</evidence>
<keyword evidence="13" id="KW-0539">Nucleus</keyword>
<evidence type="ECO:0000256" key="1">
    <source>
        <dbReference type="ARBA" id="ARBA00004123"/>
    </source>
</evidence>
<evidence type="ECO:0000256" key="14">
    <source>
        <dbReference type="ARBA" id="ARBA00023306"/>
    </source>
</evidence>
<keyword evidence="9" id="KW-0498">Mitosis</keyword>
<protein>
    <recommendedName>
        <fullName evidence="16">DASH complex subunit DAD3</fullName>
    </recommendedName>
    <alternativeName>
        <fullName evidence="17">Outer kinetochore protein DAD3</fullName>
    </alternativeName>
</protein>
<sequence>MPNNASQELLSMDYDTYSSELSPLEIDTLKQYQNLALNLLQLKNDIVTLNKEVDSTSDGLSRGALTKDSLLEELRELETKISVISTLFKSSVYQVVVNNSGDLAQNNELTTTSIPDDTI</sequence>
<dbReference type="PANTHER" id="PTHR28017">
    <property type="entry name" value="DASH COMPLEX SUBUNIT DAD3"/>
    <property type="match status" value="1"/>
</dbReference>
<dbReference type="OrthoDB" id="2443965at2759"/>
<dbReference type="GO" id="GO:0051301">
    <property type="term" value="P:cell division"/>
    <property type="evidence" value="ECO:0007669"/>
    <property type="project" value="UniProtKB-KW"/>
</dbReference>
<comment type="caution">
    <text evidence="18">The sequence shown here is derived from an EMBL/GenBank/DDBJ whole genome shotgun (WGS) entry which is preliminary data.</text>
</comment>
<dbReference type="RefSeq" id="XP_018211796.1">
    <property type="nucleotide sequence ID" value="XM_018356502.1"/>
</dbReference>
<keyword evidence="7" id="KW-0132">Cell division</keyword>
<evidence type="ECO:0000256" key="11">
    <source>
        <dbReference type="ARBA" id="ARBA00022838"/>
    </source>
</evidence>
<gene>
    <name evidence="18" type="ORF">OGATHE_006286</name>
</gene>
<evidence type="ECO:0000256" key="13">
    <source>
        <dbReference type="ARBA" id="ARBA00023242"/>
    </source>
</evidence>
<evidence type="ECO:0000256" key="5">
    <source>
        <dbReference type="ARBA" id="ARBA00022454"/>
    </source>
</evidence>
<dbReference type="GO" id="GO:0042729">
    <property type="term" value="C:DASH complex"/>
    <property type="evidence" value="ECO:0007669"/>
    <property type="project" value="InterPro"/>
</dbReference>
<dbReference type="Proteomes" id="UP000788993">
    <property type="component" value="Unassembled WGS sequence"/>
</dbReference>
<evidence type="ECO:0000256" key="3">
    <source>
        <dbReference type="ARBA" id="ARBA00004629"/>
    </source>
</evidence>
<organism evidence="18 19">
    <name type="scientific">Ogataea polymorpha</name>
    <dbReference type="NCBI Taxonomy" id="460523"/>
    <lineage>
        <taxon>Eukaryota</taxon>
        <taxon>Fungi</taxon>
        <taxon>Dikarya</taxon>
        <taxon>Ascomycota</taxon>
        <taxon>Saccharomycotina</taxon>
        <taxon>Pichiomycetes</taxon>
        <taxon>Pichiales</taxon>
        <taxon>Pichiaceae</taxon>
        <taxon>Ogataea</taxon>
    </lineage>
</organism>
<reference evidence="18" key="2">
    <citation type="submission" date="2021-01" db="EMBL/GenBank/DDBJ databases">
        <authorList>
            <person name="Schikora-Tamarit M.A."/>
        </authorList>
    </citation>
    <scope>NUCLEOTIDE SEQUENCE</scope>
    <source>
        <strain evidence="18">NCAIM Y.01608</strain>
    </source>
</reference>
<keyword evidence="8" id="KW-0493">Microtubule</keyword>
<dbReference type="GO" id="GO:0051010">
    <property type="term" value="F:microtubule plus-end binding"/>
    <property type="evidence" value="ECO:0007669"/>
    <property type="project" value="TreeGrafter"/>
</dbReference>
<dbReference type="AlphaFoldDB" id="A0A1B7SK78"/>
<evidence type="ECO:0000256" key="6">
    <source>
        <dbReference type="ARBA" id="ARBA00022490"/>
    </source>
</evidence>
<keyword evidence="14" id="KW-0131">Cell cycle</keyword>
<evidence type="ECO:0000313" key="19">
    <source>
        <dbReference type="Proteomes" id="UP000788993"/>
    </source>
</evidence>
<dbReference type="GO" id="GO:0072686">
    <property type="term" value="C:mitotic spindle"/>
    <property type="evidence" value="ECO:0007669"/>
    <property type="project" value="InterPro"/>
</dbReference>
<dbReference type="InterPro" id="IPR013965">
    <property type="entry name" value="DASH_Dad3"/>
</dbReference>
<keyword evidence="6" id="KW-0963">Cytoplasm</keyword>
<evidence type="ECO:0000256" key="8">
    <source>
        <dbReference type="ARBA" id="ARBA00022701"/>
    </source>
</evidence>
<evidence type="ECO:0000256" key="16">
    <source>
        <dbReference type="ARBA" id="ARBA00044179"/>
    </source>
</evidence>
<evidence type="ECO:0000256" key="15">
    <source>
        <dbReference type="ARBA" id="ARBA00023328"/>
    </source>
</evidence>
<keyword evidence="12" id="KW-0206">Cytoskeleton</keyword>
<dbReference type="PANTHER" id="PTHR28017:SF1">
    <property type="entry name" value="DASH COMPLEX SUBUNIT DAD3"/>
    <property type="match status" value="1"/>
</dbReference>
<comment type="subcellular location">
    <subcellularLocation>
        <location evidence="3">Chromosome</location>
        <location evidence="3">Centromere</location>
        <location evidence="3">Kinetochore</location>
    </subcellularLocation>
    <subcellularLocation>
        <location evidence="2">Cytoplasm</location>
        <location evidence="2">Cytoskeleton</location>
        <location evidence="2">Spindle</location>
    </subcellularLocation>
    <subcellularLocation>
        <location evidence="1">Nucleus</location>
    </subcellularLocation>
</comment>
<keyword evidence="19" id="KW-1185">Reference proteome</keyword>
<dbReference type="EMBL" id="JAEUBD010001540">
    <property type="protein sequence ID" value="KAH3659402.1"/>
    <property type="molecule type" value="Genomic_DNA"/>
</dbReference>
<evidence type="ECO:0000256" key="4">
    <source>
        <dbReference type="ARBA" id="ARBA00006277"/>
    </source>
</evidence>
<dbReference type="Pfam" id="PF08656">
    <property type="entry name" value="DASH_Dad3"/>
    <property type="match status" value="1"/>
</dbReference>
<keyword evidence="15" id="KW-0137">Centromere</keyword>
<name>A0A1B7SK78_9ASCO</name>
<evidence type="ECO:0000256" key="12">
    <source>
        <dbReference type="ARBA" id="ARBA00023212"/>
    </source>
</evidence>